<dbReference type="GO" id="GO:0006220">
    <property type="term" value="P:pyrimidine nucleotide metabolic process"/>
    <property type="evidence" value="ECO:0007669"/>
    <property type="project" value="UniProtKB-UniRule"/>
</dbReference>
<dbReference type="GO" id="GO:0036431">
    <property type="term" value="F:dCMP kinase activity"/>
    <property type="evidence" value="ECO:0007669"/>
    <property type="project" value="InterPro"/>
</dbReference>
<reference evidence="10 11" key="1">
    <citation type="submission" date="2016-10" db="EMBL/GenBank/DDBJ databases">
        <authorList>
            <person name="de Groot N.N."/>
        </authorList>
    </citation>
    <scope>NUCLEOTIDE SEQUENCE [LARGE SCALE GENOMIC DNA]</scope>
    <source>
        <strain evidence="10 11">CGMCC 1.12333</strain>
    </source>
</reference>
<evidence type="ECO:0000313" key="10">
    <source>
        <dbReference type="EMBL" id="SFU39681.1"/>
    </source>
</evidence>
<keyword evidence="2 8" id="KW-0808">Transferase</keyword>
<dbReference type="OrthoDB" id="9807434at2"/>
<dbReference type="PANTHER" id="PTHR21299:SF2">
    <property type="entry name" value="CYTIDYLATE KINASE"/>
    <property type="match status" value="1"/>
</dbReference>
<evidence type="ECO:0000313" key="11">
    <source>
        <dbReference type="Proteomes" id="UP000199138"/>
    </source>
</evidence>
<evidence type="ECO:0000256" key="4">
    <source>
        <dbReference type="ARBA" id="ARBA00022777"/>
    </source>
</evidence>
<dbReference type="Pfam" id="PF02224">
    <property type="entry name" value="Cytidylate_kin"/>
    <property type="match status" value="1"/>
</dbReference>
<dbReference type="STRING" id="1224947.SAMN05216480_102236"/>
<dbReference type="HAMAP" id="MF_00238">
    <property type="entry name" value="Cytidyl_kinase_type1"/>
    <property type="match status" value="1"/>
</dbReference>
<dbReference type="InterPro" id="IPR011994">
    <property type="entry name" value="Cytidylate_kinase_dom"/>
</dbReference>
<evidence type="ECO:0000256" key="1">
    <source>
        <dbReference type="ARBA" id="ARBA00009427"/>
    </source>
</evidence>
<dbReference type="EC" id="2.7.4.25" evidence="8"/>
<dbReference type="RefSeq" id="WP_093023925.1">
    <property type="nucleotide sequence ID" value="NZ_FPBK01000002.1"/>
</dbReference>
<dbReference type="GO" id="GO:0005524">
    <property type="term" value="F:ATP binding"/>
    <property type="evidence" value="ECO:0007669"/>
    <property type="project" value="UniProtKB-UniRule"/>
</dbReference>
<keyword evidence="5 8" id="KW-0067">ATP-binding</keyword>
<dbReference type="EMBL" id="FPBK01000002">
    <property type="protein sequence ID" value="SFU39681.1"/>
    <property type="molecule type" value="Genomic_DNA"/>
</dbReference>
<dbReference type="InterPro" id="IPR027417">
    <property type="entry name" value="P-loop_NTPase"/>
</dbReference>
<keyword evidence="3 8" id="KW-0547">Nucleotide-binding</keyword>
<dbReference type="GO" id="GO:0036430">
    <property type="term" value="F:CMP kinase activity"/>
    <property type="evidence" value="ECO:0007669"/>
    <property type="project" value="RHEA"/>
</dbReference>
<dbReference type="Gene3D" id="3.40.50.300">
    <property type="entry name" value="P-loop containing nucleotide triphosphate hydrolases"/>
    <property type="match status" value="1"/>
</dbReference>
<gene>
    <name evidence="8" type="primary">cmk</name>
    <name evidence="10" type="ORF">SAMN05216480_102236</name>
</gene>
<name>A0A1I7FU35_9FLAO</name>
<dbReference type="SUPFAM" id="SSF52540">
    <property type="entry name" value="P-loop containing nucleoside triphosphate hydrolases"/>
    <property type="match status" value="1"/>
</dbReference>
<keyword evidence="4 8" id="KW-0418">Kinase</keyword>
<evidence type="ECO:0000256" key="6">
    <source>
        <dbReference type="ARBA" id="ARBA00047615"/>
    </source>
</evidence>
<dbReference type="AlphaFoldDB" id="A0A1I7FU35"/>
<dbReference type="NCBIfam" id="TIGR00017">
    <property type="entry name" value="cmk"/>
    <property type="match status" value="1"/>
</dbReference>
<evidence type="ECO:0000256" key="2">
    <source>
        <dbReference type="ARBA" id="ARBA00022679"/>
    </source>
</evidence>
<feature type="domain" description="Cytidylate kinase" evidence="9">
    <location>
        <begin position="7"/>
        <end position="225"/>
    </location>
</feature>
<dbReference type="PANTHER" id="PTHR21299">
    <property type="entry name" value="CYTIDYLATE KINASE/PANTOATE-BETA-ALANINE LIGASE"/>
    <property type="match status" value="1"/>
</dbReference>
<dbReference type="InterPro" id="IPR003136">
    <property type="entry name" value="Cytidylate_kin"/>
</dbReference>
<dbReference type="GO" id="GO:0015949">
    <property type="term" value="P:nucleobase-containing small molecule interconversion"/>
    <property type="evidence" value="ECO:0007669"/>
    <property type="project" value="TreeGrafter"/>
</dbReference>
<organism evidence="10 11">
    <name type="scientific">Pustulibacterium marinum</name>
    <dbReference type="NCBI Taxonomy" id="1224947"/>
    <lineage>
        <taxon>Bacteria</taxon>
        <taxon>Pseudomonadati</taxon>
        <taxon>Bacteroidota</taxon>
        <taxon>Flavobacteriia</taxon>
        <taxon>Flavobacteriales</taxon>
        <taxon>Flavobacteriaceae</taxon>
        <taxon>Pustulibacterium</taxon>
    </lineage>
</organism>
<evidence type="ECO:0000256" key="3">
    <source>
        <dbReference type="ARBA" id="ARBA00022741"/>
    </source>
</evidence>
<comment type="catalytic activity">
    <reaction evidence="6 8">
        <text>dCMP + ATP = dCDP + ADP</text>
        <dbReference type="Rhea" id="RHEA:25094"/>
        <dbReference type="ChEBI" id="CHEBI:30616"/>
        <dbReference type="ChEBI" id="CHEBI:57566"/>
        <dbReference type="ChEBI" id="CHEBI:58593"/>
        <dbReference type="ChEBI" id="CHEBI:456216"/>
        <dbReference type="EC" id="2.7.4.25"/>
    </reaction>
</comment>
<comment type="similarity">
    <text evidence="1 8">Belongs to the cytidylate kinase family. Type 1 subfamily.</text>
</comment>
<feature type="binding site" evidence="8">
    <location>
        <begin position="11"/>
        <end position="19"/>
    </location>
    <ligand>
        <name>ATP</name>
        <dbReference type="ChEBI" id="CHEBI:30616"/>
    </ligand>
</feature>
<evidence type="ECO:0000256" key="7">
    <source>
        <dbReference type="ARBA" id="ARBA00048478"/>
    </source>
</evidence>
<accession>A0A1I7FU35</accession>
<evidence type="ECO:0000259" key="9">
    <source>
        <dbReference type="Pfam" id="PF02224"/>
    </source>
</evidence>
<dbReference type="Proteomes" id="UP000199138">
    <property type="component" value="Unassembled WGS sequence"/>
</dbReference>
<evidence type="ECO:0000256" key="8">
    <source>
        <dbReference type="HAMAP-Rule" id="MF_00238"/>
    </source>
</evidence>
<evidence type="ECO:0000256" key="5">
    <source>
        <dbReference type="ARBA" id="ARBA00022840"/>
    </source>
</evidence>
<keyword evidence="8" id="KW-0963">Cytoplasm</keyword>
<comment type="catalytic activity">
    <reaction evidence="7 8">
        <text>CMP + ATP = CDP + ADP</text>
        <dbReference type="Rhea" id="RHEA:11600"/>
        <dbReference type="ChEBI" id="CHEBI:30616"/>
        <dbReference type="ChEBI" id="CHEBI:58069"/>
        <dbReference type="ChEBI" id="CHEBI:60377"/>
        <dbReference type="ChEBI" id="CHEBI:456216"/>
        <dbReference type="EC" id="2.7.4.25"/>
    </reaction>
</comment>
<sequence length="230" mass="25762">MKKKITIAIDGFSSTGKSTIAKEIAKSLGYVYVDTGAMYRAVTLFAMNSGMVSPELTNSLGLIKLLPQVKLQFKFNEEKGAADMYLNDINVEDKIRTLEVSNLVSVVAAIPEVRYKLVEQQREMGKEKGIVMDGRDIGTVVFPDAELKLFMTASAEVRAERRYKELTEKGEAVDFDAVLSNIQQRDHIDSTREDSPLVKAEDAVEIDNSYMSREEQFARILSLVHITLEK</sequence>
<protein>
    <recommendedName>
        <fullName evidence="8">Cytidylate kinase</fullName>
        <shortName evidence="8">CK</shortName>
        <ecNumber evidence="8">2.7.4.25</ecNumber>
    </recommendedName>
    <alternativeName>
        <fullName evidence="8">Cytidine monophosphate kinase</fullName>
        <shortName evidence="8">CMP kinase</shortName>
    </alternativeName>
</protein>
<comment type="subcellular location">
    <subcellularLocation>
        <location evidence="8">Cytoplasm</location>
    </subcellularLocation>
</comment>
<proteinExistence type="inferred from homology"/>
<dbReference type="CDD" id="cd02020">
    <property type="entry name" value="CMPK"/>
    <property type="match status" value="1"/>
</dbReference>
<dbReference type="GO" id="GO:0005829">
    <property type="term" value="C:cytosol"/>
    <property type="evidence" value="ECO:0007669"/>
    <property type="project" value="TreeGrafter"/>
</dbReference>
<keyword evidence="11" id="KW-1185">Reference proteome</keyword>